<keyword evidence="6" id="KW-0276">Fatty acid metabolism</keyword>
<evidence type="ECO:0000313" key="13">
    <source>
        <dbReference type="EMBL" id="KAK2076333.1"/>
    </source>
</evidence>
<keyword evidence="14" id="KW-1185">Reference proteome</keyword>
<dbReference type="PANTHER" id="PTHR37203">
    <property type="match status" value="1"/>
</dbReference>
<gene>
    <name evidence="13" type="ORF">QBZ16_000858</name>
</gene>
<evidence type="ECO:0000256" key="6">
    <source>
        <dbReference type="ARBA" id="ARBA00022832"/>
    </source>
</evidence>
<dbReference type="GO" id="GO:0000036">
    <property type="term" value="F:acyl carrier activity"/>
    <property type="evidence" value="ECO:0007669"/>
    <property type="project" value="UniProtKB-ARBA"/>
</dbReference>
<name>A0AAD9IF31_PROWI</name>
<evidence type="ECO:0000256" key="8">
    <source>
        <dbReference type="ARBA" id="ARBA00023160"/>
    </source>
</evidence>
<evidence type="ECO:0000256" key="10">
    <source>
        <dbReference type="ARBA" id="ARBA00063067"/>
    </source>
</evidence>
<evidence type="ECO:0000256" key="4">
    <source>
        <dbReference type="ARBA" id="ARBA00022516"/>
    </source>
</evidence>
<dbReference type="PANTHER" id="PTHR37203:SF3">
    <property type="entry name" value="SLR0975 PROTEIN"/>
    <property type="match status" value="1"/>
</dbReference>
<evidence type="ECO:0000313" key="14">
    <source>
        <dbReference type="Proteomes" id="UP001255856"/>
    </source>
</evidence>
<sequence length="388" mass="40908">MAFLQRTSALVRQGVLSRLAVQASPALNSVRAFASASYLDKKDVTDRVLSIVKNFDRVDAGKVTDSANFQSDLGLDSLDTVELVMALEEEFAIEIPDAEADKILSVPEAIAYIAANPMAKSLDADLVAVLDLATGPELAELYRALHGPSLLSPAFKSLALQHADDRQLRSRGQVIAVLESRLRFLGASALGVLAGRLPPYRAVLLDLWRRLAVPCHPRLSTQDLEAEIFVHLCAQQGSWLGSAGPMGRLRRAASIAAGKDARLTAVESSARWSPVQIAVGRICDAAVPLGIAARGSLRLGSEAAALALLGRAWPGALLQRLPAEGARTSGALAGLATGALGAGLWACAAWDLAALALGTDYARLCRAVFLLAQIRLVRTQGFNVSGAP</sequence>
<dbReference type="Gene3D" id="1.10.1200.10">
    <property type="entry name" value="ACP-like"/>
    <property type="match status" value="1"/>
</dbReference>
<comment type="pathway">
    <text evidence="1">Lipid metabolism; fatty acid biosynthesis.</text>
</comment>
<dbReference type="InterPro" id="IPR036736">
    <property type="entry name" value="ACP-like_sf"/>
</dbReference>
<feature type="domain" description="Carrier" evidence="12">
    <location>
        <begin position="42"/>
        <end position="117"/>
    </location>
</feature>
<keyword evidence="3 11" id="KW-0596">Phosphopantetheine</keyword>
<dbReference type="InterPro" id="IPR009081">
    <property type="entry name" value="PP-bd_ACP"/>
</dbReference>
<dbReference type="FunFam" id="1.10.1200.10:FF:000003">
    <property type="entry name" value="Acyl carrier protein"/>
    <property type="match status" value="1"/>
</dbReference>
<dbReference type="Proteomes" id="UP001255856">
    <property type="component" value="Unassembled WGS sequence"/>
</dbReference>
<proteinExistence type="inferred from homology"/>
<comment type="function">
    <text evidence="9">Carrier of the growing fatty acid chain in fatty acid biosynthesis. May be involved in the synthesis of short and medium chain fatty acids. Accessory and non-catalytic subunit of the mitochondrial membrane respiratory chain NADH dehydrogenase (Complex I), which functions in the transfer of electrons from NADH to the respiratory chain.</text>
</comment>
<dbReference type="GO" id="GO:0005739">
    <property type="term" value="C:mitochondrion"/>
    <property type="evidence" value="ECO:0007669"/>
    <property type="project" value="UniProtKB-ARBA"/>
</dbReference>
<keyword evidence="7" id="KW-0443">Lipid metabolism</keyword>
<accession>A0AAD9IF31</accession>
<comment type="similarity">
    <text evidence="2">Belongs to the acyl carrier protein (ACP) family.</text>
</comment>
<evidence type="ECO:0000256" key="1">
    <source>
        <dbReference type="ARBA" id="ARBA00005194"/>
    </source>
</evidence>
<keyword evidence="4 11" id="KW-0444">Lipid biosynthesis</keyword>
<evidence type="ECO:0000256" key="11">
    <source>
        <dbReference type="RuleBase" id="RU000722"/>
    </source>
</evidence>
<evidence type="ECO:0000259" key="12">
    <source>
        <dbReference type="PROSITE" id="PS50075"/>
    </source>
</evidence>
<evidence type="ECO:0000256" key="3">
    <source>
        <dbReference type="ARBA" id="ARBA00022450"/>
    </source>
</evidence>
<keyword evidence="8 11" id="KW-0275">Fatty acid biosynthesis</keyword>
<dbReference type="AlphaFoldDB" id="A0AAD9IF31"/>
<comment type="caution">
    <text evidence="13">The sequence shown here is derived from an EMBL/GenBank/DDBJ whole genome shotgun (WGS) entry which is preliminary data.</text>
</comment>
<dbReference type="Pfam" id="PF00550">
    <property type="entry name" value="PP-binding"/>
    <property type="match status" value="1"/>
</dbReference>
<evidence type="ECO:0000256" key="5">
    <source>
        <dbReference type="ARBA" id="ARBA00022553"/>
    </source>
</evidence>
<dbReference type="HAMAP" id="MF_01217">
    <property type="entry name" value="Acyl_carrier"/>
    <property type="match status" value="1"/>
</dbReference>
<protein>
    <recommendedName>
        <fullName evidence="11">Acyl carrier protein</fullName>
    </recommendedName>
</protein>
<evidence type="ECO:0000256" key="2">
    <source>
        <dbReference type="ARBA" id="ARBA00010930"/>
    </source>
</evidence>
<dbReference type="NCBIfam" id="TIGR00517">
    <property type="entry name" value="acyl_carrier"/>
    <property type="match status" value="1"/>
</dbReference>
<dbReference type="NCBIfam" id="NF002148">
    <property type="entry name" value="PRK00982.1-2"/>
    <property type="match status" value="1"/>
</dbReference>
<dbReference type="InterPro" id="IPR006162">
    <property type="entry name" value="Ppantetheine_attach_site"/>
</dbReference>
<evidence type="ECO:0000256" key="7">
    <source>
        <dbReference type="ARBA" id="ARBA00023098"/>
    </source>
</evidence>
<organism evidence="13 14">
    <name type="scientific">Prototheca wickerhamii</name>
    <dbReference type="NCBI Taxonomy" id="3111"/>
    <lineage>
        <taxon>Eukaryota</taxon>
        <taxon>Viridiplantae</taxon>
        <taxon>Chlorophyta</taxon>
        <taxon>core chlorophytes</taxon>
        <taxon>Trebouxiophyceae</taxon>
        <taxon>Chlorellales</taxon>
        <taxon>Chlorellaceae</taxon>
        <taxon>Prototheca</taxon>
    </lineage>
</organism>
<dbReference type="PROSITE" id="PS50075">
    <property type="entry name" value="CARRIER"/>
    <property type="match status" value="1"/>
</dbReference>
<dbReference type="PROSITE" id="PS00012">
    <property type="entry name" value="PHOSPHOPANTETHEINE"/>
    <property type="match status" value="1"/>
</dbReference>
<comment type="subunit">
    <text evidence="10">Complex I is composed of at least 49 different subunits.</text>
</comment>
<reference evidence="13" key="1">
    <citation type="submission" date="2021-01" db="EMBL/GenBank/DDBJ databases">
        <authorList>
            <person name="Eckstrom K.M.E."/>
        </authorList>
    </citation>
    <scope>NUCLEOTIDE SEQUENCE</scope>
    <source>
        <strain evidence="13">UVCC 0001</strain>
    </source>
</reference>
<dbReference type="EMBL" id="JASFZW010000010">
    <property type="protein sequence ID" value="KAK2076333.1"/>
    <property type="molecule type" value="Genomic_DNA"/>
</dbReference>
<keyword evidence="5" id="KW-0597">Phosphoprotein</keyword>
<dbReference type="InterPro" id="IPR003231">
    <property type="entry name" value="ACP"/>
</dbReference>
<dbReference type="SUPFAM" id="SSF47336">
    <property type="entry name" value="ACP-like"/>
    <property type="match status" value="1"/>
</dbReference>
<evidence type="ECO:0000256" key="9">
    <source>
        <dbReference type="ARBA" id="ARBA00057783"/>
    </source>
</evidence>